<organism evidence="1 2">
    <name type="scientific">Arthrobacter phage Qui</name>
    <dbReference type="NCBI Taxonomy" id="2603260"/>
    <lineage>
        <taxon>Viruses</taxon>
        <taxon>Duplodnaviria</taxon>
        <taxon>Heunggongvirae</taxon>
        <taxon>Uroviricota</taxon>
        <taxon>Caudoviricetes</taxon>
        <taxon>Quivirus</taxon>
        <taxon>Quivirus qui</taxon>
    </lineage>
</organism>
<dbReference type="KEGG" id="vg:77936561"/>
<name>A0A5B8WI04_9CAUD</name>
<dbReference type="Proteomes" id="UP000321915">
    <property type="component" value="Segment"/>
</dbReference>
<accession>A0A5B8WI04</accession>
<sequence length="58" mass="7086">MLRFKQYLWIFFVMSVWAFKHCYHGVNHKINGSAIERNYTAGYFRCYRCQDQLNIPGY</sequence>
<dbReference type="EMBL" id="MN183282">
    <property type="protein sequence ID" value="QED11689.1"/>
    <property type="molecule type" value="Genomic_DNA"/>
</dbReference>
<gene>
    <name evidence="1" type="primary">201</name>
    <name evidence="1" type="ORF">SEA_QUI_201</name>
</gene>
<dbReference type="RefSeq" id="YP_010660567.1">
    <property type="nucleotide sequence ID" value="NC_070877.1"/>
</dbReference>
<dbReference type="GeneID" id="77936561"/>
<reference evidence="1 2" key="1">
    <citation type="submission" date="2019-07" db="EMBL/GenBank/DDBJ databases">
        <authorList>
            <person name="Abdullah A."/>
            <person name="Lima G.C."/>
            <person name="Cuneo C.K."/>
            <person name="Ennest D.C."/>
            <person name="Fritz K.J."/>
            <person name="Johnson B.T."/>
            <person name="Larson S.M."/>
            <person name="Lemunyete M.N."/>
            <person name="Murray M.B."/>
            <person name="Osmond D.E."/>
            <person name="Patras K.A."/>
            <person name="Ransibrahmanakul S."/>
            <person name="Simpson K.A."/>
            <person name="Thull B.S."/>
            <person name="Wetzel S."/>
            <person name="Bonilla J.A."/>
            <person name="Klyczek K."/>
            <person name="Garlena R.A."/>
            <person name="Russell D.A."/>
            <person name="Pope W.H."/>
            <person name="Jacobs-Sera D."/>
            <person name="Hatfull G.F."/>
        </authorList>
    </citation>
    <scope>NUCLEOTIDE SEQUENCE [LARGE SCALE GENOMIC DNA]</scope>
</reference>
<evidence type="ECO:0000313" key="2">
    <source>
        <dbReference type="Proteomes" id="UP000321915"/>
    </source>
</evidence>
<protein>
    <submittedName>
        <fullName evidence="1">Uncharacterized protein</fullName>
    </submittedName>
</protein>
<proteinExistence type="predicted"/>
<keyword evidence="2" id="KW-1185">Reference proteome</keyword>
<evidence type="ECO:0000313" key="1">
    <source>
        <dbReference type="EMBL" id="QED11689.1"/>
    </source>
</evidence>